<evidence type="ECO:0000313" key="1">
    <source>
        <dbReference type="EMBL" id="KAA8900069.1"/>
    </source>
</evidence>
<dbReference type="Proteomes" id="UP000326924">
    <property type="component" value="Unassembled WGS sequence"/>
</dbReference>
<sequence>MNDDCIDDEAWPVIAFSWPYYMGKFTVIGAPKFSESLITVKFKRKRLAIKFAVPRPHNLTVKELVRILVGYLGQLQTTHGLAALGLLPWDIQTLSIEGAISGERVERVLDRVCQACPKTPTLFAVSQVPPADHDNEKPARTFIAVQTQWIKFPDIREPRQEPQAILMDSTTTIAEVRSFVATRAYEALSDHDECNGKMSFENNMVVRIDDGHWTKVPDPHNTTLGSLQRPAWYDLGLNDAA</sequence>
<name>A0A5J5ERY8_9PEZI</name>
<organism evidence="1 2">
    <name type="scientific">Sphaerosporella brunnea</name>
    <dbReference type="NCBI Taxonomy" id="1250544"/>
    <lineage>
        <taxon>Eukaryota</taxon>
        <taxon>Fungi</taxon>
        <taxon>Dikarya</taxon>
        <taxon>Ascomycota</taxon>
        <taxon>Pezizomycotina</taxon>
        <taxon>Pezizomycetes</taxon>
        <taxon>Pezizales</taxon>
        <taxon>Pyronemataceae</taxon>
        <taxon>Sphaerosporella</taxon>
    </lineage>
</organism>
<dbReference type="AlphaFoldDB" id="A0A5J5ERY8"/>
<dbReference type="InParanoid" id="A0A5J5ERY8"/>
<keyword evidence="2" id="KW-1185">Reference proteome</keyword>
<gene>
    <name evidence="1" type="ORF">FN846DRAFT_909414</name>
</gene>
<comment type="caution">
    <text evidence="1">The sequence shown here is derived from an EMBL/GenBank/DDBJ whole genome shotgun (WGS) entry which is preliminary data.</text>
</comment>
<protein>
    <submittedName>
        <fullName evidence="1">Uncharacterized protein</fullName>
    </submittedName>
</protein>
<accession>A0A5J5ERY8</accession>
<dbReference type="EMBL" id="VXIS01000159">
    <property type="protein sequence ID" value="KAA8900069.1"/>
    <property type="molecule type" value="Genomic_DNA"/>
</dbReference>
<proteinExistence type="predicted"/>
<evidence type="ECO:0000313" key="2">
    <source>
        <dbReference type="Proteomes" id="UP000326924"/>
    </source>
</evidence>
<reference evidence="1 2" key="1">
    <citation type="submission" date="2019-09" db="EMBL/GenBank/DDBJ databases">
        <title>Draft genome of the ectomycorrhizal ascomycete Sphaerosporella brunnea.</title>
        <authorList>
            <consortium name="DOE Joint Genome Institute"/>
            <person name="Benucci G.M."/>
            <person name="Marozzi G."/>
            <person name="Antonielli L."/>
            <person name="Sanchez S."/>
            <person name="Marco P."/>
            <person name="Wang X."/>
            <person name="Falini L.B."/>
            <person name="Barry K."/>
            <person name="Haridas S."/>
            <person name="Lipzen A."/>
            <person name="Labutti K."/>
            <person name="Grigoriev I.V."/>
            <person name="Murat C."/>
            <person name="Martin F."/>
            <person name="Albertini E."/>
            <person name="Donnini D."/>
            <person name="Bonito G."/>
        </authorList>
    </citation>
    <scope>NUCLEOTIDE SEQUENCE [LARGE SCALE GENOMIC DNA]</scope>
    <source>
        <strain evidence="1 2">Sb_GMNB300</strain>
    </source>
</reference>